<dbReference type="Gene3D" id="3.30.70.260">
    <property type="match status" value="1"/>
</dbReference>
<feature type="region of interest" description="Disordered" evidence="7">
    <location>
        <begin position="115"/>
        <end position="158"/>
    </location>
</feature>
<reference evidence="10 11" key="1">
    <citation type="submission" date="2019-11" db="EMBL/GenBank/DDBJ databases">
        <authorList>
            <person name="Zhang J."/>
            <person name="Sun C."/>
        </authorList>
    </citation>
    <scope>NUCLEOTIDE SEQUENCE [LARGE SCALE GENOMIC DNA]</scope>
    <source>
        <strain evidence="11">sp2</strain>
    </source>
</reference>
<evidence type="ECO:0000256" key="4">
    <source>
        <dbReference type="ARBA" id="ARBA00023306"/>
    </source>
</evidence>
<dbReference type="GO" id="GO:0000917">
    <property type="term" value="P:division septum assembly"/>
    <property type="evidence" value="ECO:0007669"/>
    <property type="project" value="UniProtKB-KW"/>
</dbReference>
<feature type="compositionally biased region" description="Pro residues" evidence="7">
    <location>
        <begin position="122"/>
        <end position="150"/>
    </location>
</feature>
<evidence type="ECO:0000256" key="7">
    <source>
        <dbReference type="SAM" id="MobiDB-lite"/>
    </source>
</evidence>
<comment type="similarity">
    <text evidence="1 6">Belongs to the MinC family.</text>
</comment>
<evidence type="ECO:0000256" key="3">
    <source>
        <dbReference type="ARBA" id="ARBA00023210"/>
    </source>
</evidence>
<dbReference type="Gene3D" id="2.160.20.70">
    <property type="match status" value="1"/>
</dbReference>
<sequence>MTATTRKAARTGAPALDIDQRSLTLTHVHLYETHLLKLTRSLSERFGNPGVGDEREPCVIDLAAIADSGKWIDFPALVSLLRNYRLEPVGVVHGNDQQKTQARGADLPVFDDQAAAASPATPKAPPAEPASPPEPEPVADPTPEPAPEPAAPNAEAAPAGPVAPMILRHPVRSGTELYAQGQDMVVMNTVGAGARVVADGSIYIHGALKGTAAAGAGNQTEARIFCESFEPEIIAICGTFLDGEQLARHPAWGKRVVVELVDGQLVVHPFD</sequence>
<dbReference type="InterPro" id="IPR013033">
    <property type="entry name" value="MinC"/>
</dbReference>
<dbReference type="GO" id="GO:0000902">
    <property type="term" value="P:cell morphogenesis"/>
    <property type="evidence" value="ECO:0007669"/>
    <property type="project" value="InterPro"/>
</dbReference>
<dbReference type="PANTHER" id="PTHR34108:SF1">
    <property type="entry name" value="SEPTUM SITE-DETERMINING PROTEIN MINC"/>
    <property type="match status" value="1"/>
</dbReference>
<comment type="subunit">
    <text evidence="6">Interacts with MinD and FtsZ.</text>
</comment>
<evidence type="ECO:0000256" key="5">
    <source>
        <dbReference type="ARBA" id="ARBA00025606"/>
    </source>
</evidence>
<gene>
    <name evidence="6 10" type="primary">minC</name>
    <name evidence="10" type="ORF">GM160_04705</name>
</gene>
<keyword evidence="4 6" id="KW-0131">Cell cycle</keyword>
<dbReference type="HAMAP" id="MF_00267">
    <property type="entry name" value="MinC"/>
    <property type="match status" value="1"/>
</dbReference>
<evidence type="ECO:0000256" key="6">
    <source>
        <dbReference type="HAMAP-Rule" id="MF_00267"/>
    </source>
</evidence>
<dbReference type="InterPro" id="IPR007874">
    <property type="entry name" value="MinC_N"/>
</dbReference>
<dbReference type="GO" id="GO:1901891">
    <property type="term" value="P:regulation of cell septum assembly"/>
    <property type="evidence" value="ECO:0007669"/>
    <property type="project" value="InterPro"/>
</dbReference>
<evidence type="ECO:0000256" key="1">
    <source>
        <dbReference type="ARBA" id="ARBA00006291"/>
    </source>
</evidence>
<dbReference type="AlphaFoldDB" id="A0A6I6D034"/>
<evidence type="ECO:0000313" key="10">
    <source>
        <dbReference type="EMBL" id="QGT78258.1"/>
    </source>
</evidence>
<dbReference type="NCBIfam" id="TIGR01222">
    <property type="entry name" value="minC"/>
    <property type="match status" value="1"/>
</dbReference>
<dbReference type="InterPro" id="IPR005526">
    <property type="entry name" value="Septum_form_inhib_MinC_C"/>
</dbReference>
<accession>A0A6I6D034</accession>
<protein>
    <recommendedName>
        <fullName evidence="6">Probable septum site-determining protein MinC</fullName>
    </recommendedName>
</protein>
<keyword evidence="11" id="KW-1185">Reference proteome</keyword>
<dbReference type="InterPro" id="IPR036145">
    <property type="entry name" value="MinC_C_sf"/>
</dbReference>
<dbReference type="PANTHER" id="PTHR34108">
    <property type="entry name" value="SEPTUM SITE-DETERMINING PROTEIN MINC"/>
    <property type="match status" value="1"/>
</dbReference>
<evidence type="ECO:0000259" key="9">
    <source>
        <dbReference type="Pfam" id="PF05209"/>
    </source>
</evidence>
<feature type="domain" description="Septum formation inhibitor MinC C-terminal" evidence="8">
    <location>
        <begin position="166"/>
        <end position="267"/>
    </location>
</feature>
<name>A0A6I6D034_9GAMM</name>
<dbReference type="SUPFAM" id="SSF63848">
    <property type="entry name" value="Cell-division inhibitor MinC, C-terminal domain"/>
    <property type="match status" value="1"/>
</dbReference>
<dbReference type="InterPro" id="IPR016098">
    <property type="entry name" value="CAP/MinC_C"/>
</dbReference>
<dbReference type="RefSeq" id="WP_156573571.1">
    <property type="nucleotide sequence ID" value="NZ_CP046415.1"/>
</dbReference>
<feature type="domain" description="Septum formation inhibitor MinC N-terminal" evidence="9">
    <location>
        <begin position="17"/>
        <end position="88"/>
    </location>
</feature>
<dbReference type="KEGG" id="ghl:GM160_04705"/>
<proteinExistence type="inferred from homology"/>
<evidence type="ECO:0000256" key="2">
    <source>
        <dbReference type="ARBA" id="ARBA00022618"/>
    </source>
</evidence>
<keyword evidence="2 6" id="KW-0132">Cell division</keyword>
<dbReference type="Pfam" id="PF03775">
    <property type="entry name" value="MinC_C"/>
    <property type="match status" value="1"/>
</dbReference>
<comment type="function">
    <text evidence="5 6">Cell division inhibitor that blocks the formation of polar Z ring septums. Rapidly oscillates between the poles of the cell to destabilize FtsZ filaments that have formed before they mature into polar Z rings. Prevents FtsZ polymerization.</text>
</comment>
<dbReference type="Proteomes" id="UP000427716">
    <property type="component" value="Chromosome"/>
</dbReference>
<evidence type="ECO:0000313" key="11">
    <source>
        <dbReference type="Proteomes" id="UP000427716"/>
    </source>
</evidence>
<dbReference type="Pfam" id="PF05209">
    <property type="entry name" value="MinC_N"/>
    <property type="match status" value="1"/>
</dbReference>
<evidence type="ECO:0000259" key="8">
    <source>
        <dbReference type="Pfam" id="PF03775"/>
    </source>
</evidence>
<dbReference type="EMBL" id="CP046415">
    <property type="protein sequence ID" value="QGT78258.1"/>
    <property type="molecule type" value="Genomic_DNA"/>
</dbReference>
<dbReference type="GO" id="GO:0051302">
    <property type="term" value="P:regulation of cell division"/>
    <property type="evidence" value="ECO:0007669"/>
    <property type="project" value="InterPro"/>
</dbReference>
<organism evidence="10 11">
    <name type="scientific">Guyparkeria halophila</name>
    <dbReference type="NCBI Taxonomy" id="47960"/>
    <lineage>
        <taxon>Bacteria</taxon>
        <taxon>Pseudomonadati</taxon>
        <taxon>Pseudomonadota</taxon>
        <taxon>Gammaproteobacteria</taxon>
        <taxon>Chromatiales</taxon>
        <taxon>Thioalkalibacteraceae</taxon>
        <taxon>Guyparkeria</taxon>
    </lineage>
</organism>
<keyword evidence="3 6" id="KW-0717">Septation</keyword>